<evidence type="ECO:0000313" key="1">
    <source>
        <dbReference type="EMBL" id="KAF5309198.1"/>
    </source>
</evidence>
<protein>
    <submittedName>
        <fullName evidence="1">Uncharacterized protein</fullName>
    </submittedName>
</protein>
<reference evidence="1 2" key="1">
    <citation type="journal article" date="2020" name="ISME J.">
        <title>Uncovering the hidden diversity of litter-decomposition mechanisms in mushroom-forming fungi.</title>
        <authorList>
            <person name="Floudas D."/>
            <person name="Bentzer J."/>
            <person name="Ahren D."/>
            <person name="Johansson T."/>
            <person name="Persson P."/>
            <person name="Tunlid A."/>
        </authorList>
    </citation>
    <scope>NUCLEOTIDE SEQUENCE [LARGE SCALE GENOMIC DNA]</scope>
    <source>
        <strain evidence="1 2">CBS 101986</strain>
    </source>
</reference>
<accession>A0A8H5AQI5</accession>
<sequence length="246" mass="28332">MLDLREQTQRARSARDPALRLTNAISSLTICFSGFAIEVEEGRRAGIGWWPFLEDLAEARLRQINTDWTMTHVERIRNEYPPTIEFDGPTVHSCMKRWEGKTVATPIYSAGFLLNPQWLETIYMPRIAAGNHREILSISVVKHGDDLKKHLHRTTSVISYYDHDGHRFFNLCDNSPSNAHTRDAWLERRDEHLKAICEALEFTLEEIEQAQKNFKWYMTTPAGIMQVPLDMTVHGSMTDGRAQFSG</sequence>
<name>A0A8H5AQI5_9AGAR</name>
<dbReference type="Proteomes" id="UP000567179">
    <property type="component" value="Unassembled WGS sequence"/>
</dbReference>
<proteinExistence type="predicted"/>
<organism evidence="1 2">
    <name type="scientific">Psilocybe cf. subviscida</name>
    <dbReference type="NCBI Taxonomy" id="2480587"/>
    <lineage>
        <taxon>Eukaryota</taxon>
        <taxon>Fungi</taxon>
        <taxon>Dikarya</taxon>
        <taxon>Basidiomycota</taxon>
        <taxon>Agaricomycotina</taxon>
        <taxon>Agaricomycetes</taxon>
        <taxon>Agaricomycetidae</taxon>
        <taxon>Agaricales</taxon>
        <taxon>Agaricineae</taxon>
        <taxon>Strophariaceae</taxon>
        <taxon>Psilocybe</taxon>
    </lineage>
</organism>
<dbReference type="AlphaFoldDB" id="A0A8H5AQI5"/>
<comment type="caution">
    <text evidence="1">The sequence shown here is derived from an EMBL/GenBank/DDBJ whole genome shotgun (WGS) entry which is preliminary data.</text>
</comment>
<keyword evidence="2" id="KW-1185">Reference proteome</keyword>
<evidence type="ECO:0000313" key="2">
    <source>
        <dbReference type="Proteomes" id="UP000567179"/>
    </source>
</evidence>
<gene>
    <name evidence="1" type="ORF">D9619_012819</name>
</gene>
<dbReference type="EMBL" id="JAACJJ010000060">
    <property type="protein sequence ID" value="KAF5309198.1"/>
    <property type="molecule type" value="Genomic_DNA"/>
</dbReference>